<accession>A0AAF1BND9</accession>
<keyword evidence="1" id="KW-0812">Transmembrane</keyword>
<feature type="transmembrane region" description="Helical" evidence="1">
    <location>
        <begin position="149"/>
        <end position="171"/>
    </location>
</feature>
<gene>
    <name evidence="2" type="ORF">LOC62_06G007834</name>
</gene>
<organism evidence="2 3">
    <name type="scientific">Vanrija pseudolonga</name>
    <dbReference type="NCBI Taxonomy" id="143232"/>
    <lineage>
        <taxon>Eukaryota</taxon>
        <taxon>Fungi</taxon>
        <taxon>Dikarya</taxon>
        <taxon>Basidiomycota</taxon>
        <taxon>Agaricomycotina</taxon>
        <taxon>Tremellomycetes</taxon>
        <taxon>Trichosporonales</taxon>
        <taxon>Trichosporonaceae</taxon>
        <taxon>Vanrija</taxon>
    </lineage>
</organism>
<feature type="transmembrane region" description="Helical" evidence="1">
    <location>
        <begin position="109"/>
        <end position="134"/>
    </location>
</feature>
<keyword evidence="1" id="KW-0472">Membrane</keyword>
<name>A0AAF1BND9_9TREE</name>
<evidence type="ECO:0000313" key="2">
    <source>
        <dbReference type="EMBL" id="WOO84315.1"/>
    </source>
</evidence>
<dbReference type="AlphaFoldDB" id="A0AAF1BND9"/>
<feature type="transmembrane region" description="Helical" evidence="1">
    <location>
        <begin position="73"/>
        <end position="97"/>
    </location>
</feature>
<dbReference type="EMBL" id="CP086719">
    <property type="protein sequence ID" value="WOO84315.1"/>
    <property type="molecule type" value="Genomic_DNA"/>
</dbReference>
<feature type="transmembrane region" description="Helical" evidence="1">
    <location>
        <begin position="26"/>
        <end position="53"/>
    </location>
</feature>
<evidence type="ECO:0000256" key="1">
    <source>
        <dbReference type="SAM" id="Phobius"/>
    </source>
</evidence>
<proteinExistence type="predicted"/>
<evidence type="ECO:0000313" key="3">
    <source>
        <dbReference type="Proteomes" id="UP000827549"/>
    </source>
</evidence>
<dbReference type="Proteomes" id="UP000827549">
    <property type="component" value="Chromosome 6"/>
</dbReference>
<sequence length="255" mass="27631">MSTYPVYYGTPAQRPRSVLSAGYRGVTIALGVICSLAALGYGLLLIAIQIMALTSYIPYQLRKASYSPTVIGIAWRFVVGILLVTVVAPIAIAAAVVAGRRAPSKPWAWVLTLIATILFIIINLGLRIGIWVILRCGSGYCNGIIVERLWAAPAGLAAGWLVFGIYFTIFFKKNRAEQSTAPVPVQQQPLMGQQYTYGAYGAPQPHPQAYPAAYPGYTPQPYPYATPYENRGLDEDKDSFKDNSAAYAAAPYAGR</sequence>
<protein>
    <submittedName>
        <fullName evidence="2">Uncharacterized protein</fullName>
    </submittedName>
</protein>
<dbReference type="GeneID" id="87811005"/>
<dbReference type="RefSeq" id="XP_062630341.1">
    <property type="nucleotide sequence ID" value="XM_062774357.1"/>
</dbReference>
<keyword evidence="3" id="KW-1185">Reference proteome</keyword>
<reference evidence="2" key="1">
    <citation type="submission" date="2023-10" db="EMBL/GenBank/DDBJ databases">
        <authorList>
            <person name="Noh H."/>
        </authorList>
    </citation>
    <scope>NUCLEOTIDE SEQUENCE</scope>
    <source>
        <strain evidence="2">DUCC4014</strain>
    </source>
</reference>
<keyword evidence="1" id="KW-1133">Transmembrane helix</keyword>